<dbReference type="PROSITE" id="PS50012">
    <property type="entry name" value="RCC1_3"/>
    <property type="match status" value="2"/>
</dbReference>
<name>A0A0H5QQU9_9EUKA</name>
<accession>A0A0H5QQU9</accession>
<reference evidence="3" key="1">
    <citation type="submission" date="2015-04" db="EMBL/GenBank/DDBJ databases">
        <title>The genome sequence of the plant pathogenic Rhizarian Plasmodiophora brassicae reveals insights in its biotrophic life cycle and the origin of chitin synthesis.</title>
        <authorList>
            <person name="Schwelm A."/>
            <person name="Fogelqvist J."/>
            <person name="Knaust A."/>
            <person name="Julke S."/>
            <person name="Lilja T."/>
            <person name="Dhandapani V."/>
            <person name="Bonilla-Rosso G."/>
            <person name="Karlsson M."/>
            <person name="Shevchenko A."/>
            <person name="Choi S.R."/>
            <person name="Kim H.G."/>
            <person name="Park J.Y."/>
            <person name="Lim Y.P."/>
            <person name="Ludwig-Muller J."/>
            <person name="Dixelius C."/>
        </authorList>
    </citation>
    <scope>NUCLEOTIDE SEQUENCE</scope>
    <source>
        <tissue evidence="3">Potato root galls</tissue>
    </source>
</reference>
<dbReference type="EMBL" id="HACM01003399">
    <property type="protein sequence ID" value="CRZ03841.1"/>
    <property type="molecule type" value="Transcribed_RNA"/>
</dbReference>
<dbReference type="Gene3D" id="2.130.10.30">
    <property type="entry name" value="Regulator of chromosome condensation 1/beta-lactamase-inhibitor protein II"/>
    <property type="match status" value="1"/>
</dbReference>
<dbReference type="InterPro" id="IPR009091">
    <property type="entry name" value="RCC1/BLIP-II"/>
</dbReference>
<dbReference type="Pfam" id="PF00415">
    <property type="entry name" value="RCC1"/>
    <property type="match status" value="1"/>
</dbReference>
<dbReference type="PANTHER" id="PTHR22872">
    <property type="entry name" value="BTK-BINDING PROTEIN-RELATED"/>
    <property type="match status" value="1"/>
</dbReference>
<dbReference type="InterPro" id="IPR051625">
    <property type="entry name" value="Signaling_Regulatory_Domain"/>
</dbReference>
<dbReference type="PANTHER" id="PTHR22872:SF2">
    <property type="entry name" value="INHIBITOR OF BRUTON TYROSINE KINASE"/>
    <property type="match status" value="1"/>
</dbReference>
<feature type="non-terminal residue" evidence="3">
    <location>
        <position position="1"/>
    </location>
</feature>
<dbReference type="AlphaFoldDB" id="A0A0H5QQU9"/>
<feature type="repeat" description="RCC1" evidence="2">
    <location>
        <begin position="98"/>
        <end position="151"/>
    </location>
</feature>
<proteinExistence type="predicted"/>
<protein>
    <submittedName>
        <fullName evidence="3">Uncharacterized protein</fullName>
    </submittedName>
</protein>
<evidence type="ECO:0000256" key="1">
    <source>
        <dbReference type="ARBA" id="ARBA00022737"/>
    </source>
</evidence>
<keyword evidence="1" id="KW-0677">Repeat</keyword>
<evidence type="ECO:0000256" key="2">
    <source>
        <dbReference type="PROSITE-ProRule" id="PRU00235"/>
    </source>
</evidence>
<dbReference type="InterPro" id="IPR000408">
    <property type="entry name" value="Reg_chr_condens"/>
</dbReference>
<evidence type="ECO:0000313" key="3">
    <source>
        <dbReference type="EMBL" id="CRZ03841.1"/>
    </source>
</evidence>
<sequence>SRFCFPDHASSHVACSDISFFPGNSPFDLLHCRFRSTNESASLRHVLYSFGTASLYQLGFVAESASQPRPKALDRLMNEDVVDFALCEIGGAAVTRSGGCFVWGVNKNGRLGVGDEASRIRPEMVPLAISSTRTCVSVAVSLTHSVFLMSTGEVFTAGKGYLGHEGAGRSQQLSLIPRRVEKGLKKVKVVRISCSKFRTCFVTDTGEALLLGYHM</sequence>
<feature type="repeat" description="RCC1" evidence="2">
    <location>
        <begin position="152"/>
        <end position="205"/>
    </location>
</feature>
<feature type="non-terminal residue" evidence="3">
    <location>
        <position position="215"/>
    </location>
</feature>
<organism evidence="3">
    <name type="scientific">Spongospora subterranea</name>
    <dbReference type="NCBI Taxonomy" id="70186"/>
    <lineage>
        <taxon>Eukaryota</taxon>
        <taxon>Sar</taxon>
        <taxon>Rhizaria</taxon>
        <taxon>Endomyxa</taxon>
        <taxon>Phytomyxea</taxon>
        <taxon>Plasmodiophorida</taxon>
        <taxon>Plasmodiophoridae</taxon>
        <taxon>Spongospora</taxon>
    </lineage>
</organism>
<dbReference type="SUPFAM" id="SSF50985">
    <property type="entry name" value="RCC1/BLIP-II"/>
    <property type="match status" value="1"/>
</dbReference>